<dbReference type="InterPro" id="IPR000979">
    <property type="entry name" value="Phosphodiesterase_MJ0936/Vps29"/>
</dbReference>
<feature type="domain" description="Calcineurin-like phosphoesterase" evidence="2">
    <location>
        <begin position="1"/>
        <end position="152"/>
    </location>
</feature>
<protein>
    <recommendedName>
        <fullName evidence="1">Phosphoesterase</fullName>
        <ecNumber evidence="1">3.1.4.-</ecNumber>
    </recommendedName>
</protein>
<dbReference type="OrthoDB" id="19174at2157"/>
<dbReference type="GO" id="GO:0046872">
    <property type="term" value="F:metal ion binding"/>
    <property type="evidence" value="ECO:0007669"/>
    <property type="project" value="UniProtKB-KW"/>
</dbReference>
<dbReference type="Pfam" id="PF12850">
    <property type="entry name" value="Metallophos_2"/>
    <property type="match status" value="1"/>
</dbReference>
<dbReference type="PANTHER" id="PTHR11124">
    <property type="entry name" value="VACUOLAR SORTING PROTEIN VPS29"/>
    <property type="match status" value="1"/>
</dbReference>
<dbReference type="InterPro" id="IPR024654">
    <property type="entry name" value="Calcineurin-like_PHP_lpxH"/>
</dbReference>
<keyword evidence="1" id="KW-0479">Metal-binding</keyword>
<sequence length="164" mass="18535">MLIAVTSDTHYGDKTRNPLSLLFQHLEERTPDLILHAGDVTSHELLEELERFAPVIAVRGNADYLNLPEERVVDAADIGIGLLHGHRFFSLNAQFLTLKALDMGVDVLIFGHTHRFYHDTYSIHGKRVVLLNPGSPTFPRMDSAGFAFLEVTGESVRVKRVRFW</sequence>
<comment type="caution">
    <text evidence="3">The sequence shown here is derived from an EMBL/GenBank/DDBJ whole genome shotgun (WGS) entry which is preliminary data.</text>
</comment>
<evidence type="ECO:0000313" key="3">
    <source>
        <dbReference type="EMBL" id="KUH33523.1"/>
    </source>
</evidence>
<name>A0A100XXV5_9EURY</name>
<dbReference type="SUPFAM" id="SSF56300">
    <property type="entry name" value="Metallo-dependent phosphatases"/>
    <property type="match status" value="1"/>
</dbReference>
<organism evidence="3 4">
    <name type="scientific">Thermococcus celericrescens</name>
    <dbReference type="NCBI Taxonomy" id="227598"/>
    <lineage>
        <taxon>Archaea</taxon>
        <taxon>Methanobacteriati</taxon>
        <taxon>Methanobacteriota</taxon>
        <taxon>Thermococci</taxon>
        <taxon>Thermococcales</taxon>
        <taxon>Thermococcaceae</taxon>
        <taxon>Thermococcus</taxon>
    </lineage>
</organism>
<accession>A0A100XXV5</accession>
<dbReference type="RefSeq" id="WP_058938778.1">
    <property type="nucleotide sequence ID" value="NZ_LLYW01000019.1"/>
</dbReference>
<dbReference type="Proteomes" id="UP000053462">
    <property type="component" value="Unassembled WGS sequence"/>
</dbReference>
<dbReference type="EMBL" id="LLYW01000019">
    <property type="protein sequence ID" value="KUH33523.1"/>
    <property type="molecule type" value="Genomic_DNA"/>
</dbReference>
<reference evidence="3 4" key="1">
    <citation type="submission" date="2015-10" db="EMBL/GenBank/DDBJ databases">
        <title>Draft genome sequence of Thermococcus celericrescens strain DSM 17994.</title>
        <authorList>
            <person name="Hong S.-J."/>
            <person name="Park C.-E."/>
            <person name="Shin J.-H."/>
        </authorList>
    </citation>
    <scope>NUCLEOTIDE SEQUENCE [LARGE SCALE GENOMIC DNA]</scope>
    <source>
        <strain evidence="3 4">DSM 17994</strain>
    </source>
</reference>
<gene>
    <name evidence="3" type="ORF">APY94_05875</name>
</gene>
<evidence type="ECO:0000256" key="1">
    <source>
        <dbReference type="RuleBase" id="RU362039"/>
    </source>
</evidence>
<keyword evidence="4" id="KW-1185">Reference proteome</keyword>
<proteinExistence type="inferred from homology"/>
<dbReference type="GO" id="GO:0016787">
    <property type="term" value="F:hydrolase activity"/>
    <property type="evidence" value="ECO:0007669"/>
    <property type="project" value="UniProtKB-UniRule"/>
</dbReference>
<comment type="cofactor">
    <cofactor evidence="1">
        <name>a divalent metal cation</name>
        <dbReference type="ChEBI" id="CHEBI:60240"/>
    </cofactor>
</comment>
<evidence type="ECO:0000259" key="2">
    <source>
        <dbReference type="Pfam" id="PF12850"/>
    </source>
</evidence>
<dbReference type="InterPro" id="IPR029052">
    <property type="entry name" value="Metallo-depent_PP-like"/>
</dbReference>
<dbReference type="EC" id="3.1.4.-" evidence="1"/>
<comment type="similarity">
    <text evidence="1">Belongs to the metallophosphoesterase superfamily. YfcE family.</text>
</comment>
<dbReference type="AlphaFoldDB" id="A0A100XXV5"/>
<dbReference type="NCBIfam" id="TIGR00040">
    <property type="entry name" value="yfcE"/>
    <property type="match status" value="1"/>
</dbReference>
<dbReference type="Gene3D" id="3.60.21.10">
    <property type="match status" value="1"/>
</dbReference>
<evidence type="ECO:0000313" key="4">
    <source>
        <dbReference type="Proteomes" id="UP000053462"/>
    </source>
</evidence>
<dbReference type="STRING" id="227598.APY94_05875"/>